<name>A0AAD5MBU0_PARTN</name>
<sequence>MSRIVYKTITTRINYEVEEKKQLEGREETKSPTGPDHTNSWCRSKHAARTTSSLEHSQEGSRTDYGTPPERARRGFYSAISSSDGMFNLLSENLKGYVIVVDSVEAGRLDREELRAEIVD</sequence>
<proteinExistence type="predicted"/>
<feature type="compositionally biased region" description="Basic and acidic residues" evidence="1">
    <location>
        <begin position="18"/>
        <end position="30"/>
    </location>
</feature>
<dbReference type="AlphaFoldDB" id="A0AAD5MBU0"/>
<reference evidence="2" key="1">
    <citation type="submission" date="2021-06" db="EMBL/GenBank/DDBJ databases">
        <title>Parelaphostrongylus tenuis whole genome reference sequence.</title>
        <authorList>
            <person name="Garwood T.J."/>
            <person name="Larsen P.A."/>
            <person name="Fountain-Jones N.M."/>
            <person name="Garbe J.R."/>
            <person name="Macchietto M.G."/>
            <person name="Kania S.A."/>
            <person name="Gerhold R.W."/>
            <person name="Richards J.E."/>
            <person name="Wolf T.M."/>
        </authorList>
    </citation>
    <scope>NUCLEOTIDE SEQUENCE</scope>
    <source>
        <strain evidence="2">MNPRO001-30</strain>
        <tissue evidence="2">Meninges</tissue>
    </source>
</reference>
<gene>
    <name evidence="2" type="ORF">KIN20_000839</name>
</gene>
<keyword evidence="3" id="KW-1185">Reference proteome</keyword>
<evidence type="ECO:0000313" key="2">
    <source>
        <dbReference type="EMBL" id="KAJ1346132.1"/>
    </source>
</evidence>
<evidence type="ECO:0000256" key="1">
    <source>
        <dbReference type="SAM" id="MobiDB-lite"/>
    </source>
</evidence>
<dbReference type="Proteomes" id="UP001196413">
    <property type="component" value="Unassembled WGS sequence"/>
</dbReference>
<protein>
    <submittedName>
        <fullName evidence="2">Uncharacterized protein</fullName>
    </submittedName>
</protein>
<comment type="caution">
    <text evidence="2">The sequence shown here is derived from an EMBL/GenBank/DDBJ whole genome shotgun (WGS) entry which is preliminary data.</text>
</comment>
<accession>A0AAD5MBU0</accession>
<feature type="region of interest" description="Disordered" evidence="1">
    <location>
        <begin position="18"/>
        <end position="72"/>
    </location>
</feature>
<evidence type="ECO:0000313" key="3">
    <source>
        <dbReference type="Proteomes" id="UP001196413"/>
    </source>
</evidence>
<organism evidence="2 3">
    <name type="scientific">Parelaphostrongylus tenuis</name>
    <name type="common">Meningeal worm</name>
    <dbReference type="NCBI Taxonomy" id="148309"/>
    <lineage>
        <taxon>Eukaryota</taxon>
        <taxon>Metazoa</taxon>
        <taxon>Ecdysozoa</taxon>
        <taxon>Nematoda</taxon>
        <taxon>Chromadorea</taxon>
        <taxon>Rhabditida</taxon>
        <taxon>Rhabditina</taxon>
        <taxon>Rhabditomorpha</taxon>
        <taxon>Strongyloidea</taxon>
        <taxon>Metastrongylidae</taxon>
        <taxon>Parelaphostrongylus</taxon>
    </lineage>
</organism>
<dbReference type="EMBL" id="JAHQIW010000118">
    <property type="protein sequence ID" value="KAJ1346132.1"/>
    <property type="molecule type" value="Genomic_DNA"/>
</dbReference>